<sequence>MFSGSIPALVTPFRDGPFDEPAFRRLVEWQIESGSSALVPCGTTGESPTITHEEHMRITDVCIEVAAGRVPVIAGAGSNSTAEAIMLARHAQEAGADAVLVVTPYYNKPNQEGLYQHFKSIHDAIGIPIILYNIPGRSIVDLGMETMVRLAGLPRIVGMKDATGEIARVSDYRQAIGNSFCQLSGCDESALAHFAHGGAGCISVTANVAPRLCAEFQAACAAGDMASARALNDKLHPLHRAMFADCSPGPVKYAMSRVLDWMTVDVRLPVVRCSEQARAAVDAALAHAGLL</sequence>
<evidence type="ECO:0000256" key="5">
    <source>
        <dbReference type="ARBA" id="ARBA00022490"/>
    </source>
</evidence>
<evidence type="ECO:0000256" key="8">
    <source>
        <dbReference type="ARBA" id="ARBA00023154"/>
    </source>
</evidence>
<keyword evidence="6 12" id="KW-0028">Amino-acid biosynthesis</keyword>
<comment type="function">
    <text evidence="1 12">Catalyzes the condensation of (S)-aspartate-beta-semialdehyde [(S)-ASA] and pyruvate to 4-hydroxy-tetrahydrodipicolinate (HTPA).</text>
</comment>
<feature type="binding site" evidence="12">
    <location>
        <position position="44"/>
    </location>
    <ligand>
        <name>pyruvate</name>
        <dbReference type="ChEBI" id="CHEBI:15361"/>
    </ligand>
</feature>
<evidence type="ECO:0000256" key="13">
    <source>
        <dbReference type="PIRNR" id="PIRNR001365"/>
    </source>
</evidence>
<proteinExistence type="inferred from homology"/>
<accession>A0ABT0BJX0</accession>
<protein>
    <recommendedName>
        <fullName evidence="4 12">4-hydroxy-tetrahydrodipicolinate synthase</fullName>
        <shortName evidence="12">HTPA synthase</shortName>
        <ecNumber evidence="4 12">4.3.3.7</ecNumber>
    </recommendedName>
</protein>
<keyword evidence="15" id="KW-1185">Reference proteome</keyword>
<evidence type="ECO:0000256" key="6">
    <source>
        <dbReference type="ARBA" id="ARBA00022605"/>
    </source>
</evidence>
<comment type="catalytic activity">
    <reaction evidence="11 12">
        <text>L-aspartate 4-semialdehyde + pyruvate = (2S,4S)-4-hydroxy-2,3,4,5-tetrahydrodipicolinate + H2O + H(+)</text>
        <dbReference type="Rhea" id="RHEA:34171"/>
        <dbReference type="ChEBI" id="CHEBI:15361"/>
        <dbReference type="ChEBI" id="CHEBI:15377"/>
        <dbReference type="ChEBI" id="CHEBI:15378"/>
        <dbReference type="ChEBI" id="CHEBI:67139"/>
        <dbReference type="ChEBI" id="CHEBI:537519"/>
        <dbReference type="EC" id="4.3.3.7"/>
    </reaction>
</comment>
<dbReference type="NCBIfam" id="TIGR00674">
    <property type="entry name" value="dapA"/>
    <property type="match status" value="1"/>
</dbReference>
<organism evidence="14 15">
    <name type="scientific">Novosphingobium beihaiensis</name>
    <dbReference type="NCBI Taxonomy" id="2930389"/>
    <lineage>
        <taxon>Bacteria</taxon>
        <taxon>Pseudomonadati</taxon>
        <taxon>Pseudomonadota</taxon>
        <taxon>Alphaproteobacteria</taxon>
        <taxon>Sphingomonadales</taxon>
        <taxon>Sphingomonadaceae</taxon>
        <taxon>Novosphingobium</taxon>
    </lineage>
</organism>
<feature type="site" description="Part of a proton relay during catalysis" evidence="12">
    <location>
        <position position="106"/>
    </location>
</feature>
<dbReference type="RefSeq" id="WP_243917082.1">
    <property type="nucleotide sequence ID" value="NZ_JALHLG010000001.1"/>
</dbReference>
<dbReference type="PROSITE" id="PS00666">
    <property type="entry name" value="DHDPS_2"/>
    <property type="match status" value="1"/>
</dbReference>
<evidence type="ECO:0000256" key="7">
    <source>
        <dbReference type="ARBA" id="ARBA00022915"/>
    </source>
</evidence>
<comment type="subcellular location">
    <subcellularLocation>
        <location evidence="12">Cytoplasm</location>
    </subcellularLocation>
</comment>
<evidence type="ECO:0000256" key="12">
    <source>
        <dbReference type="HAMAP-Rule" id="MF_00418"/>
    </source>
</evidence>
<evidence type="ECO:0000256" key="9">
    <source>
        <dbReference type="ARBA" id="ARBA00023239"/>
    </source>
</evidence>
<dbReference type="InterPro" id="IPR020624">
    <property type="entry name" value="Schiff_base-form_aldolases_CS"/>
</dbReference>
<dbReference type="PANTHER" id="PTHR12128">
    <property type="entry name" value="DIHYDRODIPICOLINATE SYNTHASE"/>
    <property type="match status" value="1"/>
</dbReference>
<dbReference type="CDD" id="cd00950">
    <property type="entry name" value="DHDPS"/>
    <property type="match status" value="1"/>
</dbReference>
<dbReference type="SMART" id="SM01130">
    <property type="entry name" value="DHDPS"/>
    <property type="match status" value="1"/>
</dbReference>
<comment type="pathway">
    <text evidence="2 12">Amino-acid biosynthesis; L-lysine biosynthesis via DAP pathway; (S)-tetrahydrodipicolinate from L-aspartate: step 3/4.</text>
</comment>
<evidence type="ECO:0000313" key="14">
    <source>
        <dbReference type="EMBL" id="MCJ2185361.1"/>
    </source>
</evidence>
<dbReference type="Gene3D" id="3.20.20.70">
    <property type="entry name" value="Aldolase class I"/>
    <property type="match status" value="1"/>
</dbReference>
<evidence type="ECO:0000256" key="3">
    <source>
        <dbReference type="ARBA" id="ARBA00007592"/>
    </source>
</evidence>
<dbReference type="PRINTS" id="PR00146">
    <property type="entry name" value="DHPICSNTHASE"/>
</dbReference>
<dbReference type="HAMAP" id="MF_00418">
    <property type="entry name" value="DapA"/>
    <property type="match status" value="1"/>
</dbReference>
<feature type="active site" description="Schiff-base intermediate with substrate" evidence="12">
    <location>
        <position position="160"/>
    </location>
</feature>
<dbReference type="EMBL" id="JALHLG010000001">
    <property type="protein sequence ID" value="MCJ2185361.1"/>
    <property type="molecule type" value="Genomic_DNA"/>
</dbReference>
<comment type="caution">
    <text evidence="14">The sequence shown here is derived from an EMBL/GenBank/DDBJ whole genome shotgun (WGS) entry which is preliminary data.</text>
</comment>
<dbReference type="InterPro" id="IPR020625">
    <property type="entry name" value="Schiff_base-form_aldolases_AS"/>
</dbReference>
<feature type="active site" description="Proton donor/acceptor" evidence="12">
    <location>
        <position position="132"/>
    </location>
</feature>
<evidence type="ECO:0000313" key="15">
    <source>
        <dbReference type="Proteomes" id="UP001202281"/>
    </source>
</evidence>
<name>A0ABT0BJX0_9SPHN</name>
<dbReference type="InterPro" id="IPR005263">
    <property type="entry name" value="DapA"/>
</dbReference>
<gene>
    <name evidence="12 14" type="primary">dapA</name>
    <name evidence="14" type="ORF">MTR66_00865</name>
</gene>
<dbReference type="EC" id="4.3.3.7" evidence="4 12"/>
<dbReference type="PROSITE" id="PS00665">
    <property type="entry name" value="DHDPS_1"/>
    <property type="match status" value="1"/>
</dbReference>
<evidence type="ECO:0000256" key="4">
    <source>
        <dbReference type="ARBA" id="ARBA00012086"/>
    </source>
</evidence>
<dbReference type="Pfam" id="PF00701">
    <property type="entry name" value="DHDPS"/>
    <property type="match status" value="1"/>
</dbReference>
<comment type="similarity">
    <text evidence="3 12 13">Belongs to the DapA family.</text>
</comment>
<comment type="subunit">
    <text evidence="12">Homotetramer; dimer of dimers.</text>
</comment>
<dbReference type="PANTHER" id="PTHR12128:SF66">
    <property type="entry name" value="4-HYDROXY-2-OXOGLUTARATE ALDOLASE, MITOCHONDRIAL"/>
    <property type="match status" value="1"/>
</dbReference>
<evidence type="ECO:0000256" key="11">
    <source>
        <dbReference type="ARBA" id="ARBA00047836"/>
    </source>
</evidence>
<keyword evidence="10 12" id="KW-0704">Schiff base</keyword>
<keyword evidence="5 12" id="KW-0963">Cytoplasm</keyword>
<keyword evidence="7 12" id="KW-0220">Diaminopimelate biosynthesis</keyword>
<keyword evidence="8 12" id="KW-0457">Lysine biosynthesis</keyword>
<evidence type="ECO:0000256" key="1">
    <source>
        <dbReference type="ARBA" id="ARBA00003294"/>
    </source>
</evidence>
<dbReference type="InterPro" id="IPR013785">
    <property type="entry name" value="Aldolase_TIM"/>
</dbReference>
<dbReference type="Proteomes" id="UP001202281">
    <property type="component" value="Unassembled WGS sequence"/>
</dbReference>
<dbReference type="SUPFAM" id="SSF51569">
    <property type="entry name" value="Aldolase"/>
    <property type="match status" value="1"/>
</dbReference>
<dbReference type="GO" id="GO:0008840">
    <property type="term" value="F:4-hydroxy-tetrahydrodipicolinate synthase activity"/>
    <property type="evidence" value="ECO:0007669"/>
    <property type="project" value="UniProtKB-EC"/>
</dbReference>
<evidence type="ECO:0000256" key="2">
    <source>
        <dbReference type="ARBA" id="ARBA00005120"/>
    </source>
</evidence>
<reference evidence="14 15" key="1">
    <citation type="submission" date="2022-04" db="EMBL/GenBank/DDBJ databases">
        <title>Identification of a novel bacterium isolated from mangrove sediments.</title>
        <authorList>
            <person name="Pan X."/>
        </authorList>
    </citation>
    <scope>NUCLEOTIDE SEQUENCE [LARGE SCALE GENOMIC DNA]</scope>
    <source>
        <strain evidence="14 15">B2638</strain>
    </source>
</reference>
<feature type="site" description="Part of a proton relay during catalysis" evidence="12">
    <location>
        <position position="43"/>
    </location>
</feature>
<dbReference type="InterPro" id="IPR002220">
    <property type="entry name" value="DapA-like"/>
</dbReference>
<evidence type="ECO:0000256" key="10">
    <source>
        <dbReference type="ARBA" id="ARBA00023270"/>
    </source>
</evidence>
<comment type="caution">
    <text evidence="12">Was originally thought to be a dihydrodipicolinate synthase (DHDPS), catalyzing the condensation of (S)-aspartate-beta-semialdehyde [(S)-ASA] and pyruvate to dihydrodipicolinate (DHDP). However, it was shown in E.coli that the product of the enzymatic reaction is not dihydrodipicolinate but in fact (4S)-4-hydroxy-2,3,4,5-tetrahydro-(2S)-dipicolinic acid (HTPA), and that the consecutive dehydration reaction leading to DHDP is not spontaneous but catalyzed by DapB.</text>
</comment>
<keyword evidence="9 12" id="KW-0456">Lyase</keyword>
<feature type="binding site" evidence="12">
    <location>
        <position position="202"/>
    </location>
    <ligand>
        <name>pyruvate</name>
        <dbReference type="ChEBI" id="CHEBI:15361"/>
    </ligand>
</feature>
<dbReference type="PIRSF" id="PIRSF001365">
    <property type="entry name" value="DHDPS"/>
    <property type="match status" value="1"/>
</dbReference>